<dbReference type="Proteomes" id="UP000632273">
    <property type="component" value="Unassembled WGS sequence"/>
</dbReference>
<accession>A0ABQ1UBH1</accession>
<dbReference type="InterPro" id="IPR012910">
    <property type="entry name" value="Plug_dom"/>
</dbReference>
<dbReference type="SUPFAM" id="SSF56935">
    <property type="entry name" value="Porins"/>
    <property type="match status" value="1"/>
</dbReference>
<protein>
    <submittedName>
        <fullName evidence="3">SusC/RagA family TonB-linked outer membrane protein</fullName>
    </submittedName>
</protein>
<feature type="region of interest" description="Disordered" evidence="1">
    <location>
        <begin position="17"/>
        <end position="41"/>
    </location>
</feature>
<dbReference type="RefSeq" id="WP_229755277.1">
    <property type="nucleotide sequence ID" value="NZ_BMHT01000004.1"/>
</dbReference>
<proteinExistence type="predicted"/>
<feature type="domain" description="TonB-dependent receptor plug" evidence="2">
    <location>
        <begin position="142"/>
        <end position="243"/>
    </location>
</feature>
<dbReference type="NCBIfam" id="TIGR04056">
    <property type="entry name" value="OMP_RagA_SusC"/>
    <property type="match status" value="1"/>
</dbReference>
<reference evidence="4" key="1">
    <citation type="journal article" date="2019" name="Int. J. Syst. Evol. Microbiol.">
        <title>The Global Catalogue of Microorganisms (GCM) 10K type strain sequencing project: providing services to taxonomists for standard genome sequencing and annotation.</title>
        <authorList>
            <consortium name="The Broad Institute Genomics Platform"/>
            <consortium name="The Broad Institute Genome Sequencing Center for Infectious Disease"/>
            <person name="Wu L."/>
            <person name="Ma J."/>
        </authorList>
    </citation>
    <scope>NUCLEOTIDE SEQUENCE [LARGE SCALE GENOMIC DNA]</scope>
    <source>
        <strain evidence="4">CGMCC 1.15197</strain>
    </source>
</reference>
<evidence type="ECO:0000313" key="3">
    <source>
        <dbReference type="EMBL" id="GGF14059.1"/>
    </source>
</evidence>
<evidence type="ECO:0000259" key="2">
    <source>
        <dbReference type="Pfam" id="PF07715"/>
    </source>
</evidence>
<organism evidence="3 4">
    <name type="scientific">Hymenobacter cavernae</name>
    <dbReference type="NCBI Taxonomy" id="2044852"/>
    <lineage>
        <taxon>Bacteria</taxon>
        <taxon>Pseudomonadati</taxon>
        <taxon>Bacteroidota</taxon>
        <taxon>Cytophagia</taxon>
        <taxon>Cytophagales</taxon>
        <taxon>Hymenobacteraceae</taxon>
        <taxon>Hymenobacter</taxon>
    </lineage>
</organism>
<dbReference type="InterPro" id="IPR037066">
    <property type="entry name" value="Plug_dom_sf"/>
</dbReference>
<dbReference type="InterPro" id="IPR023996">
    <property type="entry name" value="TonB-dep_OMP_SusC/RagA"/>
</dbReference>
<feature type="compositionally biased region" description="Low complexity" evidence="1">
    <location>
        <begin position="17"/>
        <end position="32"/>
    </location>
</feature>
<evidence type="ECO:0000313" key="4">
    <source>
        <dbReference type="Proteomes" id="UP000632273"/>
    </source>
</evidence>
<dbReference type="Pfam" id="PF07715">
    <property type="entry name" value="Plug"/>
    <property type="match status" value="1"/>
</dbReference>
<comment type="caution">
    <text evidence="3">The sequence shown here is derived from an EMBL/GenBank/DDBJ whole genome shotgun (WGS) entry which is preliminary data.</text>
</comment>
<name>A0ABQ1UBH1_9BACT</name>
<dbReference type="EMBL" id="BMHT01000004">
    <property type="protein sequence ID" value="GGF14059.1"/>
    <property type="molecule type" value="Genomic_DNA"/>
</dbReference>
<evidence type="ECO:0000256" key="1">
    <source>
        <dbReference type="SAM" id="MobiDB-lite"/>
    </source>
</evidence>
<gene>
    <name evidence="3" type="ORF">GCM10011383_26640</name>
</gene>
<sequence length="1016" mass="110969">MAGSNYVLAQTSPTQAPIVAPATNAPAPASTPGTPPELAKPPIPTVFTASVTDENGEPLTGVHLANESGSIAAVTDSVGQAEMPGINAGETLLLSVENSVVRRFVAGADQKPIIALDTKNAAVARLKPVRLLFNTSIRPDLTAASTQSIYYRDLQKFPVTTFLNALAGQAAGVQAIQLSGRPSDDFSVVSVLGWNPTIVIDGIARSSSSLDPVTSFDLEEIESVTVLKDALSTAMLGVRNTNGGILNVTTRRGTPGQPRISFTVQSATQQPLKFPKALDAYDYATLYNEARVNDGLAPVYTQADLALYQNGQDPIGHPNVNWRDQVLKKSSQLNRYTFSASGGNQFSKYFVSLEHLSQSGLLQTSDINKYNTSNDYKAYTVRSNIDLQLSKKLTGGIRLLGRILNGNDAGSTTTTILSSLLNTPANAYPVFNTNGSYGGTQQFQNNLYAQTVGSGYRQNYKRNVIADFYLQRSLDELTPGLFVRGTGSYYASLSENIARNKTFATFLQTTPATGNPTYQQFGTNGDQANGNSISYQSNTTYLEAALGYNRQFAAHGLNAIVVGSRQSANTDSDLPYTVTGLSGRFSYNYQQKYVAELAFGLNGSNRYPDNGSTKYGFFPAAGLAWNISRESFLESQKWLSFLKLYTSIGLTGNDNPGYFSYIQTYFDTPAVYFGTGAGTQSANTEQVLATIDRTWEKARKLTLGVQGAVLDNHLGFTLEYYNSLYYDMLQQRGRSTTLLGQLYPDENIGRYHFYGVTGQLTYQQSFGNLGLFATANIGVQNSRVLSIDEVYRPYEWMQRTGQPVGQSFGYVAEGLFQNAADVAGHATTVGYTPQPGDIKYKDLNGDGIIDQFDQAAIGSTKPSIPFGVTVGARWKGFDFSVLLQGVLNRQVYLQGNSEYAFQNNGFGGAFEQHLDRWTPSNPNATYPRVGLGNNLNNFATSSFWLHNNNYMRLKNVELGYTFPLNLSQRARVQGVRLFFNATNLLTFSQYDRIDPEVYNAAYPIQRLLNLGLNIKL</sequence>
<keyword evidence="4" id="KW-1185">Reference proteome</keyword>
<dbReference type="Gene3D" id="2.170.130.10">
    <property type="entry name" value="TonB-dependent receptor, plug domain"/>
    <property type="match status" value="1"/>
</dbReference>